<dbReference type="SUPFAM" id="SSF57667">
    <property type="entry name" value="beta-beta-alpha zinc fingers"/>
    <property type="match status" value="1"/>
</dbReference>
<dbReference type="AlphaFoldDB" id="A0A7R8WPU8"/>
<dbReference type="PROSITE" id="PS50157">
    <property type="entry name" value="ZINC_FINGER_C2H2_2"/>
    <property type="match status" value="2"/>
</dbReference>
<name>A0A7R8WPU8_9CRUS</name>
<protein>
    <submittedName>
        <fullName evidence="1">Uncharacterized protein</fullName>
    </submittedName>
</protein>
<organism evidence="1">
    <name type="scientific">Cyprideis torosa</name>
    <dbReference type="NCBI Taxonomy" id="163714"/>
    <lineage>
        <taxon>Eukaryota</taxon>
        <taxon>Metazoa</taxon>
        <taxon>Ecdysozoa</taxon>
        <taxon>Arthropoda</taxon>
        <taxon>Crustacea</taxon>
        <taxon>Oligostraca</taxon>
        <taxon>Ostracoda</taxon>
        <taxon>Podocopa</taxon>
        <taxon>Podocopida</taxon>
        <taxon>Cytherocopina</taxon>
        <taxon>Cytheroidea</taxon>
        <taxon>Cytherideidae</taxon>
        <taxon>Cyprideis</taxon>
    </lineage>
</organism>
<dbReference type="InterPro" id="IPR036236">
    <property type="entry name" value="Znf_C2H2_sf"/>
</dbReference>
<proteinExistence type="predicted"/>
<feature type="non-terminal residue" evidence="1">
    <location>
        <position position="289"/>
    </location>
</feature>
<dbReference type="InterPro" id="IPR013087">
    <property type="entry name" value="Znf_C2H2_type"/>
</dbReference>
<feature type="non-terminal residue" evidence="1">
    <location>
        <position position="1"/>
    </location>
</feature>
<reference evidence="1" key="1">
    <citation type="submission" date="2020-11" db="EMBL/GenBank/DDBJ databases">
        <authorList>
            <person name="Tran Van P."/>
        </authorList>
    </citation>
    <scope>NUCLEOTIDE SEQUENCE</scope>
</reference>
<dbReference type="PROSITE" id="PS00028">
    <property type="entry name" value="ZINC_FINGER_C2H2_1"/>
    <property type="match status" value="3"/>
</dbReference>
<evidence type="ECO:0000313" key="1">
    <source>
        <dbReference type="EMBL" id="CAD7234941.1"/>
    </source>
</evidence>
<gene>
    <name evidence="1" type="ORF">CTOB1V02_LOCUS12757</name>
</gene>
<accession>A0A7R8WPU8</accession>
<sequence length="289" mass="31901">SSDHASKSQGESLNSENGIFNDVSYEAQEIQGSSFTDVSSPVKTDLTFLNSVREASLSGCPSPGKTDLTSLSSVAFFELCGSPVPSAAEAVVLGPNGEEAVDSDEGEDIVGNGNSLAICGSLTEYWASSHVVEGLMDVPNGSELISNSGVFTLYRFLGRVIYQCKFCHFVTMNRRGHMCSMKTYRCQEPGCSALFFKADNLRRHDEEAHKTPAWPCVLCGKFFRSEDSFRAHVSHQHNLETEPYPKPSTNDGSGARPRRTKKFPCFQCKKKMYTIIGVQRHLWNFHSEK</sequence>
<dbReference type="SMART" id="SM00355">
    <property type="entry name" value="ZnF_C2H2"/>
    <property type="match status" value="3"/>
</dbReference>
<dbReference type="Gene3D" id="3.30.160.60">
    <property type="entry name" value="Classic Zinc Finger"/>
    <property type="match status" value="1"/>
</dbReference>
<dbReference type="OrthoDB" id="654211at2759"/>
<dbReference type="EMBL" id="OB670546">
    <property type="protein sequence ID" value="CAD7234941.1"/>
    <property type="molecule type" value="Genomic_DNA"/>
</dbReference>